<dbReference type="OrthoDB" id="3534019at2"/>
<evidence type="ECO:0000313" key="2">
    <source>
        <dbReference type="Proteomes" id="UP000190797"/>
    </source>
</evidence>
<name>A0A1U9ZX85_9ACTN</name>
<reference evidence="2" key="1">
    <citation type="journal article" date="2017" name="Med. Chem. Commun.">
        <title>Nonomuraea sp. ATCC 55076 harbours the largest actinomycete chromosome to date and the kistamicin biosynthetic gene cluster.</title>
        <authorList>
            <person name="Nazari B."/>
            <person name="Forneris C.C."/>
            <person name="Gibson M.I."/>
            <person name="Moon K."/>
            <person name="Schramma K.R."/>
            <person name="Seyedsayamdost M.R."/>
        </authorList>
    </citation>
    <scope>NUCLEOTIDE SEQUENCE [LARGE SCALE GENOMIC DNA]</scope>
    <source>
        <strain evidence="2">ATCC 55076</strain>
    </source>
</reference>
<gene>
    <name evidence="1" type="ORF">BKM31_14835</name>
</gene>
<proteinExistence type="predicted"/>
<organism evidence="1 2">
    <name type="scientific">[Actinomadura] parvosata subsp. kistnae</name>
    <dbReference type="NCBI Taxonomy" id="1909395"/>
    <lineage>
        <taxon>Bacteria</taxon>
        <taxon>Bacillati</taxon>
        <taxon>Actinomycetota</taxon>
        <taxon>Actinomycetes</taxon>
        <taxon>Streptosporangiales</taxon>
        <taxon>Streptosporangiaceae</taxon>
        <taxon>Nonomuraea</taxon>
    </lineage>
</organism>
<evidence type="ECO:0000313" key="1">
    <source>
        <dbReference type="EMBL" id="AQZ62563.1"/>
    </source>
</evidence>
<dbReference type="RefSeq" id="WP_080038718.1">
    <property type="nucleotide sequence ID" value="NZ_CP017717.1"/>
</dbReference>
<dbReference type="KEGG" id="noa:BKM31_14835"/>
<accession>A0A1U9ZX85</accession>
<sequence>MIQLQTGGVYLYSPKGIARERLMLVISAPGVVDSRRRFITGLTVMSSHDHDTLTVPITVEGARRYVNTTEPQRLIRDWFMEYHGTLSPQEMEAVRAYRRLAEDL</sequence>
<keyword evidence="2" id="KW-1185">Reference proteome</keyword>
<protein>
    <submittedName>
        <fullName evidence="1">Uncharacterized protein</fullName>
    </submittedName>
</protein>
<dbReference type="Proteomes" id="UP000190797">
    <property type="component" value="Chromosome"/>
</dbReference>
<dbReference type="AlphaFoldDB" id="A0A1U9ZX85"/>
<dbReference type="EMBL" id="CP017717">
    <property type="protein sequence ID" value="AQZ62563.1"/>
    <property type="molecule type" value="Genomic_DNA"/>
</dbReference>